<feature type="compositionally biased region" description="Low complexity" evidence="1">
    <location>
        <begin position="35"/>
        <end position="47"/>
    </location>
</feature>
<feature type="region of interest" description="Disordered" evidence="1">
    <location>
        <begin position="24"/>
        <end position="55"/>
    </location>
</feature>
<reference evidence="3" key="1">
    <citation type="submission" date="2022-05" db="EMBL/GenBank/DDBJ databases">
        <authorList>
            <person name="Pankratov T."/>
        </authorList>
    </citation>
    <scope>NUCLEOTIDE SEQUENCE</scope>
    <source>
        <strain evidence="3">BP6-180914</strain>
    </source>
</reference>
<dbReference type="EMBL" id="JAMOIM010000018">
    <property type="protein sequence ID" value="MCW6510854.1"/>
    <property type="molecule type" value="Genomic_DNA"/>
</dbReference>
<dbReference type="Proteomes" id="UP001165667">
    <property type="component" value="Unassembled WGS sequence"/>
</dbReference>
<sequence length="126" mass="13058">MLNIRTFTAIALLCASTSAFAQATAPAAPAPAPAPAAAAPATPPAASDMTKDGKPRMKVVRAQCREEVKGENLKGDARREAMGACIVKQRPDKEAQVKCSMDPSLKGMAKSARHDVIKACVAKAKG</sequence>
<dbReference type="AlphaFoldDB" id="A0AA41YZ88"/>
<evidence type="ECO:0000313" key="4">
    <source>
        <dbReference type="Proteomes" id="UP001165667"/>
    </source>
</evidence>
<evidence type="ECO:0000256" key="1">
    <source>
        <dbReference type="SAM" id="MobiDB-lite"/>
    </source>
</evidence>
<feature type="chain" id="PRO_5041360597" evidence="2">
    <location>
        <begin position="22"/>
        <end position="126"/>
    </location>
</feature>
<accession>A0AA41YZ88</accession>
<gene>
    <name evidence="3" type="ORF">M8523_22835</name>
</gene>
<dbReference type="RefSeq" id="WP_282587223.1">
    <property type="nucleotide sequence ID" value="NZ_JAMOIM010000018.1"/>
</dbReference>
<protein>
    <submittedName>
        <fullName evidence="3">Uncharacterized protein</fullName>
    </submittedName>
</protein>
<keyword evidence="4" id="KW-1185">Reference proteome</keyword>
<name>A0AA41YZ88_9HYPH</name>
<proteinExistence type="predicted"/>
<keyword evidence="2" id="KW-0732">Signal</keyword>
<evidence type="ECO:0000256" key="2">
    <source>
        <dbReference type="SAM" id="SignalP"/>
    </source>
</evidence>
<organism evidence="3 4">
    <name type="scientific">Lichenifustis flavocetrariae</name>
    <dbReference type="NCBI Taxonomy" id="2949735"/>
    <lineage>
        <taxon>Bacteria</taxon>
        <taxon>Pseudomonadati</taxon>
        <taxon>Pseudomonadota</taxon>
        <taxon>Alphaproteobacteria</taxon>
        <taxon>Hyphomicrobiales</taxon>
        <taxon>Lichenihabitantaceae</taxon>
        <taxon>Lichenifustis</taxon>
    </lineage>
</organism>
<feature type="signal peptide" evidence="2">
    <location>
        <begin position="1"/>
        <end position="21"/>
    </location>
</feature>
<evidence type="ECO:0000313" key="3">
    <source>
        <dbReference type="EMBL" id="MCW6510854.1"/>
    </source>
</evidence>
<comment type="caution">
    <text evidence="3">The sequence shown here is derived from an EMBL/GenBank/DDBJ whole genome shotgun (WGS) entry which is preliminary data.</text>
</comment>